<feature type="compositionally biased region" description="Basic and acidic residues" evidence="18">
    <location>
        <begin position="330"/>
        <end position="340"/>
    </location>
</feature>
<evidence type="ECO:0000256" key="12">
    <source>
        <dbReference type="ARBA" id="ARBA00022989"/>
    </source>
</evidence>
<feature type="compositionally biased region" description="Low complexity" evidence="18">
    <location>
        <begin position="379"/>
        <end position="405"/>
    </location>
</feature>
<sequence length="505" mass="55552">MSDEDESGPSSRPMMAPNIVGGAVGNVERRDDEYEPFWQAASNAAQPALSSIRRRLPHFSSPPLRIQRVSQLDAELLDTELTTMLLEPLKAALRNIRVTLPTTLEPELLLVLRLALYKFSIFDRGATYGAMLQNLRYRNEWAHRGGLQSTSRDAPLSRFQLLAFPSLTIVAPYLHTKLERTMSRMSYSDMPSDDVRRILWNGLDRAQRIYAALTLANFLAFLSDGRYRTLTDRVLGMRLTYAQRTMNRNVSFEFLNRQLVWHAFTEFLLFLLPLVKPRRLLRRLLRLPTHPLVLSTLLAVLPSYVASRVGLSRDEAGKPRFRMPLAGSKGVKEKEEEERRQRARYATLPEGVCAICWERLEAQAGIKSQGTAALRAGIPSSDPLDPSSTSSSSSPSSSSSAAASAPNGAAKTAKTAAALTTSTSASGLAYADALIHTSYDAEPCGHAYCYVCIADKLLSEDAAEELADGDEANPAAWSCLRCGAGVRGAKRSVVDQEEDAEAEGA</sequence>
<evidence type="ECO:0000256" key="10">
    <source>
        <dbReference type="ARBA" id="ARBA00022833"/>
    </source>
</evidence>
<evidence type="ECO:0000256" key="9">
    <source>
        <dbReference type="ARBA" id="ARBA00022786"/>
    </source>
</evidence>
<evidence type="ECO:0000256" key="13">
    <source>
        <dbReference type="ARBA" id="ARBA00023136"/>
    </source>
</evidence>
<dbReference type="GeneID" id="37045545"/>
<keyword evidence="9" id="KW-0833">Ubl conjugation pathway</keyword>
<keyword evidence="4" id="KW-0813">Transport</keyword>
<comment type="subcellular location">
    <subcellularLocation>
        <location evidence="1">Peroxisome membrane</location>
        <topology evidence="1">Multi-pass membrane protein</topology>
    </subcellularLocation>
</comment>
<evidence type="ECO:0000256" key="14">
    <source>
        <dbReference type="ARBA" id="ARBA00023140"/>
    </source>
</evidence>
<dbReference type="InterPro" id="IPR025654">
    <property type="entry name" value="PEX2/10"/>
</dbReference>
<dbReference type="Pfam" id="PF04757">
    <property type="entry name" value="Pex2_Pex12"/>
    <property type="match status" value="1"/>
</dbReference>
<dbReference type="GO" id="GO:0016562">
    <property type="term" value="P:protein import into peroxisome matrix, receptor recycling"/>
    <property type="evidence" value="ECO:0007669"/>
    <property type="project" value="UniProtKB-ARBA"/>
</dbReference>
<keyword evidence="13" id="KW-0472">Membrane</keyword>
<dbReference type="GO" id="GO:0061630">
    <property type="term" value="F:ubiquitin protein ligase activity"/>
    <property type="evidence" value="ECO:0007669"/>
    <property type="project" value="UniProtKB-EC"/>
</dbReference>
<comment type="pathway">
    <text evidence="2">Protein modification; protein ubiquitination.</text>
</comment>
<dbReference type="EMBL" id="KZ819637">
    <property type="protein sequence ID" value="PWN89621.1"/>
    <property type="molecule type" value="Genomic_DNA"/>
</dbReference>
<gene>
    <name evidence="20" type="ORF">FA10DRAFT_280587</name>
</gene>
<evidence type="ECO:0000256" key="18">
    <source>
        <dbReference type="SAM" id="MobiDB-lite"/>
    </source>
</evidence>
<evidence type="ECO:0000313" key="20">
    <source>
        <dbReference type="EMBL" id="PWN89621.1"/>
    </source>
</evidence>
<keyword evidence="6" id="KW-0812">Transmembrane</keyword>
<dbReference type="RefSeq" id="XP_025376819.1">
    <property type="nucleotide sequence ID" value="XM_025523629.1"/>
</dbReference>
<keyword evidence="11" id="KW-0653">Protein transport</keyword>
<dbReference type="GO" id="GO:0005778">
    <property type="term" value="C:peroxisomal membrane"/>
    <property type="evidence" value="ECO:0007669"/>
    <property type="project" value="UniProtKB-SubCell"/>
</dbReference>
<dbReference type="STRING" id="215250.A0A316YK91"/>
<dbReference type="EC" id="2.3.2.36" evidence="17"/>
<name>A0A316YK91_9BASI</name>
<dbReference type="Proteomes" id="UP000245768">
    <property type="component" value="Unassembled WGS sequence"/>
</dbReference>
<keyword evidence="5" id="KW-0808">Transferase</keyword>
<dbReference type="AlphaFoldDB" id="A0A316YK91"/>
<keyword evidence="12" id="KW-1133">Transmembrane helix</keyword>
<evidence type="ECO:0000256" key="11">
    <source>
        <dbReference type="ARBA" id="ARBA00022927"/>
    </source>
</evidence>
<evidence type="ECO:0000256" key="8">
    <source>
        <dbReference type="ARBA" id="ARBA00022771"/>
    </source>
</evidence>
<evidence type="ECO:0000256" key="4">
    <source>
        <dbReference type="ARBA" id="ARBA00022448"/>
    </source>
</evidence>
<protein>
    <recommendedName>
        <fullName evidence="17">RING-type E3 ubiquitin transferase (cysteine targeting)</fullName>
        <ecNumber evidence="17">2.3.2.36</ecNumber>
    </recommendedName>
    <alternativeName>
        <fullName evidence="15">Peroxin-2</fullName>
    </alternativeName>
</protein>
<evidence type="ECO:0000259" key="19">
    <source>
        <dbReference type="Pfam" id="PF04757"/>
    </source>
</evidence>
<evidence type="ECO:0000256" key="1">
    <source>
        <dbReference type="ARBA" id="ARBA00004585"/>
    </source>
</evidence>
<accession>A0A316YK91</accession>
<dbReference type="PANTHER" id="PTHR48178:SF1">
    <property type="entry name" value="PEROXISOME BIOGENESIS FACTOR 2"/>
    <property type="match status" value="1"/>
</dbReference>
<keyword evidence="21" id="KW-1185">Reference proteome</keyword>
<dbReference type="PANTHER" id="PTHR48178">
    <property type="entry name" value="PEROXISOME BIOGENESIS FACTOR 2"/>
    <property type="match status" value="1"/>
</dbReference>
<evidence type="ECO:0000256" key="5">
    <source>
        <dbReference type="ARBA" id="ARBA00022679"/>
    </source>
</evidence>
<keyword evidence="14" id="KW-0576">Peroxisome</keyword>
<evidence type="ECO:0000256" key="17">
    <source>
        <dbReference type="ARBA" id="ARBA00034523"/>
    </source>
</evidence>
<dbReference type="OrthoDB" id="1701437at2759"/>
<dbReference type="GO" id="GO:0016567">
    <property type="term" value="P:protein ubiquitination"/>
    <property type="evidence" value="ECO:0007669"/>
    <property type="project" value="UniProtKB-ARBA"/>
</dbReference>
<evidence type="ECO:0000256" key="15">
    <source>
        <dbReference type="ARBA" id="ARBA00032511"/>
    </source>
</evidence>
<reference evidence="20 21" key="1">
    <citation type="journal article" date="2018" name="Mol. Biol. Evol.">
        <title>Broad Genomic Sampling Reveals a Smut Pathogenic Ancestry of the Fungal Clade Ustilaginomycotina.</title>
        <authorList>
            <person name="Kijpornyongpan T."/>
            <person name="Mondo S.J."/>
            <person name="Barry K."/>
            <person name="Sandor L."/>
            <person name="Lee J."/>
            <person name="Lipzen A."/>
            <person name="Pangilinan J."/>
            <person name="LaButti K."/>
            <person name="Hainaut M."/>
            <person name="Henrissat B."/>
            <person name="Grigoriev I.V."/>
            <person name="Spatafora J.W."/>
            <person name="Aime M.C."/>
        </authorList>
    </citation>
    <scope>NUCLEOTIDE SEQUENCE [LARGE SCALE GENOMIC DNA]</scope>
    <source>
        <strain evidence="20 21">MCA 4198</strain>
    </source>
</reference>
<feature type="domain" description="Pex N-terminal" evidence="19">
    <location>
        <begin position="78"/>
        <end position="286"/>
    </location>
</feature>
<evidence type="ECO:0000256" key="3">
    <source>
        <dbReference type="ARBA" id="ARBA00008704"/>
    </source>
</evidence>
<dbReference type="InterPro" id="IPR006845">
    <property type="entry name" value="Pex_N"/>
</dbReference>
<organism evidence="20 21">
    <name type="scientific">Acaromyces ingoldii</name>
    <dbReference type="NCBI Taxonomy" id="215250"/>
    <lineage>
        <taxon>Eukaryota</taxon>
        <taxon>Fungi</taxon>
        <taxon>Dikarya</taxon>
        <taxon>Basidiomycota</taxon>
        <taxon>Ustilaginomycotina</taxon>
        <taxon>Exobasidiomycetes</taxon>
        <taxon>Exobasidiales</taxon>
        <taxon>Cryptobasidiaceae</taxon>
        <taxon>Acaromyces</taxon>
    </lineage>
</organism>
<evidence type="ECO:0000256" key="7">
    <source>
        <dbReference type="ARBA" id="ARBA00022723"/>
    </source>
</evidence>
<evidence type="ECO:0000256" key="2">
    <source>
        <dbReference type="ARBA" id="ARBA00004906"/>
    </source>
</evidence>
<dbReference type="InParanoid" id="A0A316YK91"/>
<keyword evidence="7" id="KW-0479">Metal-binding</keyword>
<proteinExistence type="inferred from homology"/>
<evidence type="ECO:0000313" key="21">
    <source>
        <dbReference type="Proteomes" id="UP000245768"/>
    </source>
</evidence>
<comment type="catalytic activity">
    <reaction evidence="16">
        <text>[E2 ubiquitin-conjugating enzyme]-S-ubiquitinyl-L-cysteine + [acceptor protein]-L-cysteine = [E2 ubiquitin-conjugating enzyme]-L-cysteine + [acceptor protein]-S-ubiquitinyl-L-cysteine.</text>
        <dbReference type="EC" id="2.3.2.36"/>
    </reaction>
</comment>
<feature type="region of interest" description="Disordered" evidence="18">
    <location>
        <begin position="320"/>
        <end position="343"/>
    </location>
</feature>
<evidence type="ECO:0000256" key="6">
    <source>
        <dbReference type="ARBA" id="ARBA00022692"/>
    </source>
</evidence>
<evidence type="ECO:0000256" key="16">
    <source>
        <dbReference type="ARBA" id="ARBA00034438"/>
    </source>
</evidence>
<dbReference type="GO" id="GO:0008270">
    <property type="term" value="F:zinc ion binding"/>
    <property type="evidence" value="ECO:0007669"/>
    <property type="project" value="UniProtKB-KW"/>
</dbReference>
<keyword evidence="8" id="KW-0863">Zinc-finger</keyword>
<comment type="similarity">
    <text evidence="3">Belongs to the pex2/pex10/pex12 family.</text>
</comment>
<feature type="region of interest" description="Disordered" evidence="18">
    <location>
        <begin position="376"/>
        <end position="405"/>
    </location>
</feature>
<keyword evidence="10" id="KW-0862">Zinc</keyword>